<evidence type="ECO:0000313" key="13">
    <source>
        <dbReference type="Proteomes" id="UP000094112"/>
    </source>
</evidence>
<organism evidence="12 13">
    <name type="scientific">Wickerhamomyces anomalus (strain ATCC 58044 / CBS 1984 / NCYC 433 / NRRL Y-366-8)</name>
    <name type="common">Yeast</name>
    <name type="synonym">Hansenula anomala</name>
    <dbReference type="NCBI Taxonomy" id="683960"/>
    <lineage>
        <taxon>Eukaryota</taxon>
        <taxon>Fungi</taxon>
        <taxon>Dikarya</taxon>
        <taxon>Ascomycota</taxon>
        <taxon>Saccharomycotina</taxon>
        <taxon>Saccharomycetes</taxon>
        <taxon>Phaffomycetales</taxon>
        <taxon>Wickerhamomycetaceae</taxon>
        <taxon>Wickerhamomyces</taxon>
    </lineage>
</organism>
<dbReference type="GO" id="GO:0140359">
    <property type="term" value="F:ABC-type transporter activity"/>
    <property type="evidence" value="ECO:0007669"/>
    <property type="project" value="InterPro"/>
</dbReference>
<feature type="transmembrane region" description="Helical" evidence="10">
    <location>
        <begin position="580"/>
        <end position="601"/>
    </location>
</feature>
<comment type="similarity">
    <text evidence="2">Belongs to the ABC transporter superfamily. ABCG family. PDR (TC 3.A.1.205) subfamily.</text>
</comment>
<dbReference type="OrthoDB" id="245989at2759"/>
<dbReference type="Pfam" id="PF01061">
    <property type="entry name" value="ABC2_membrane"/>
    <property type="match status" value="2"/>
</dbReference>
<evidence type="ECO:0000256" key="4">
    <source>
        <dbReference type="ARBA" id="ARBA00022692"/>
    </source>
</evidence>
<evidence type="ECO:0000256" key="6">
    <source>
        <dbReference type="ARBA" id="ARBA00022741"/>
    </source>
</evidence>
<dbReference type="GO" id="GO:0016020">
    <property type="term" value="C:membrane"/>
    <property type="evidence" value="ECO:0007669"/>
    <property type="project" value="UniProtKB-SubCell"/>
</dbReference>
<dbReference type="InterPro" id="IPR010929">
    <property type="entry name" value="PDR_CDR_ABC"/>
</dbReference>
<sequence length="1448" mass="163617">MNTSPERALELEKSQTFDEYEEDLIRSVTNDINTGVLNTFENLVKTMSGKTFKEFPMAIDPNDYDLQTILGAFVNDTTERGLKLRTAGITFNNVSTIGKDNSVAFAPTLADLASAPLNLVKKSPTRKLIKNINGFVNSGEMLLVLGRPGAGCSTFLKTISGETHNYVGTEGEILYNGIPQDEMVKNFKSDLIYNPEHDEHFPHLTVEQTLKFAVACRTPNARPNSSTREQYISIMVNLLATVFGLRHIFQTKVGNDVFRGVSGGERKRVSIAEALSARAAVYCWDNATRGLDASTALEYAQAIRTTTNLMKSASFVTIYQASENIYNLFDKVTVLYEGRQIYFGPVERARQYFIDMGYGPLNRQSTTEFLTSVTDPLGRFAREGYEHKVPHSPAEFEEYWLKSQEYKVLKTTITQYNSTVDADETKKSFKKSLSKEKSLFTRANSRYTIDFASQLKLLVNRGYQRVINDTAFLIIQSALTVIIAFMIGSLCYDTPISTAGAFSRGGFIFFSVIFFVFNTFAEMIFLFQTCQIVNRHRSYSFYAPSAEVIADLVINLIVKVVMITIFMIISYFLAGMKYEAGAFFSFWLFFILTVLAFKVIFNFIATISPTNALANTIGGIVLMAISIYSSFMIQFPSMHPWFSWIFYINPFTYGFESVMLMEFHGREMECQPDSLVPSGIGYETVDSVNQVCAFIGSEAGQTWVSGDKYLEVVYDYTFGHIWRNLGILIGFIFFFLSLTVVCSDYVNYDEVKGDKLLFKKGKVPDDVVQPMPTHDVESGNVQEDSLVPIPHRLLKDEKLGSGDVFSWKNLDYTIKTKDGNLRKLLDNVQGYIKPGQLVALMGESGAGKTTLLNVLSQRIDMGVITGDMLVNGAPIDSTFKKRTGYVQQQDLHLDELTVRESLVFAARMRRPANVPDAEKLDYVEKIIKILDMELYADAIVGQIGDGLNVEQRKKLSIGVELVAKPSLLLFLDEPSSGLDSQSSWAVVQVLRHLAEAGQAILCTIHQPSATLFEQFDRLLLLKKGGQTVYFGDIGERSRTLLNYFERNGGRPCGELENPAEYILESIGAGATAVVNEDWYEKWEKSPEYTQLCYEVDTVVKTKAPSKTEEQLGSSYSSSWLTQLKYVLLRTNIQFYRDPWYPFAKWVLFIFGGLFFGFTFWDLKHTITDTQNSLFVVFLSLILHNPLVNQMQAKSSKARAVYEARERMSKTFHWSALLLSQILTELPYNLLGCTIFFCSCYFPLRAYQGPSLAGKYYFTLAIMYELYITSFSVGVYYFSPDLATANILGTILIVFMLTFSGVVQPLSNFPKFWTFMYKASPVTYFVQNMVSSLIHGREVQCSDDELSYVNPPNGKTCGDYLSSFIESNGGYLVDSSSTENCGYCAYTGADEYIFKTRNIDYGTYWRNIGIFCVFIAFNILGMMVLYWYFKDFKFKRSKVNSKKSNDQEK</sequence>
<comment type="subcellular location">
    <subcellularLocation>
        <location evidence="1">Membrane</location>
        <topology evidence="1">Multi-pass membrane protein</topology>
    </subcellularLocation>
</comment>
<dbReference type="Proteomes" id="UP000094112">
    <property type="component" value="Unassembled WGS sequence"/>
</dbReference>
<feature type="transmembrane region" description="Helical" evidence="10">
    <location>
        <begin position="1211"/>
        <end position="1243"/>
    </location>
</feature>
<keyword evidence="7" id="KW-0067">ATP-binding</keyword>
<dbReference type="RefSeq" id="XP_019041051.1">
    <property type="nucleotide sequence ID" value="XM_019182902.1"/>
</dbReference>
<dbReference type="GO" id="GO:0016887">
    <property type="term" value="F:ATP hydrolysis activity"/>
    <property type="evidence" value="ECO:0007669"/>
    <property type="project" value="InterPro"/>
</dbReference>
<keyword evidence="13" id="KW-1185">Reference proteome</keyword>
<protein>
    <recommendedName>
        <fullName evidence="11">ABC transporter domain-containing protein</fullName>
    </recommendedName>
</protein>
<dbReference type="InterPro" id="IPR027417">
    <property type="entry name" value="P-loop_NTPase"/>
</dbReference>
<feature type="domain" description="ABC transporter" evidence="11">
    <location>
        <begin position="805"/>
        <end position="1048"/>
    </location>
</feature>
<dbReference type="GO" id="GO:0005524">
    <property type="term" value="F:ATP binding"/>
    <property type="evidence" value="ECO:0007669"/>
    <property type="project" value="UniProtKB-KW"/>
</dbReference>
<keyword evidence="8 10" id="KW-1133">Transmembrane helix</keyword>
<dbReference type="FunFam" id="3.40.50.300:FF:000054">
    <property type="entry name" value="ABC multidrug transporter atrF"/>
    <property type="match status" value="1"/>
</dbReference>
<dbReference type="InterPro" id="IPR043926">
    <property type="entry name" value="ABCG_dom"/>
</dbReference>
<feature type="transmembrane region" description="Helical" evidence="10">
    <location>
        <begin position="725"/>
        <end position="746"/>
    </location>
</feature>
<accession>A0A1E3P9F0</accession>
<evidence type="ECO:0000256" key="8">
    <source>
        <dbReference type="ARBA" id="ARBA00022989"/>
    </source>
</evidence>
<feature type="transmembrane region" description="Helical" evidence="10">
    <location>
        <begin position="1255"/>
        <end position="1277"/>
    </location>
</feature>
<dbReference type="SUPFAM" id="SSF52540">
    <property type="entry name" value="P-loop containing nucleoside triphosphate hydrolases"/>
    <property type="match status" value="2"/>
</dbReference>
<keyword evidence="3" id="KW-0813">Transport</keyword>
<evidence type="ECO:0000256" key="3">
    <source>
        <dbReference type="ARBA" id="ARBA00022448"/>
    </source>
</evidence>
<dbReference type="SMART" id="SM00382">
    <property type="entry name" value="AAA"/>
    <property type="match status" value="2"/>
</dbReference>
<feature type="transmembrane region" description="Helical" evidence="10">
    <location>
        <begin position="1172"/>
        <end position="1190"/>
    </location>
</feature>
<dbReference type="PANTHER" id="PTHR19241">
    <property type="entry name" value="ATP-BINDING CASSETTE TRANSPORTER"/>
    <property type="match status" value="1"/>
</dbReference>
<feature type="transmembrane region" description="Helical" evidence="10">
    <location>
        <begin position="1407"/>
        <end position="1428"/>
    </location>
</feature>
<feature type="transmembrane region" description="Helical" evidence="10">
    <location>
        <begin position="466"/>
        <end position="487"/>
    </location>
</feature>
<feature type="transmembrane region" description="Helical" evidence="10">
    <location>
        <begin position="1142"/>
        <end position="1160"/>
    </location>
</feature>
<dbReference type="EMBL" id="KV454208">
    <property type="protein sequence ID" value="ODQ61844.1"/>
    <property type="molecule type" value="Genomic_DNA"/>
</dbReference>
<evidence type="ECO:0000256" key="10">
    <source>
        <dbReference type="SAM" id="Phobius"/>
    </source>
</evidence>
<evidence type="ECO:0000256" key="5">
    <source>
        <dbReference type="ARBA" id="ARBA00022737"/>
    </source>
</evidence>
<feature type="transmembrane region" description="Helical" evidence="10">
    <location>
        <begin position="548"/>
        <end position="574"/>
    </location>
</feature>
<dbReference type="InterPro" id="IPR003593">
    <property type="entry name" value="AAA+_ATPase"/>
</dbReference>
<evidence type="ECO:0000259" key="11">
    <source>
        <dbReference type="PROSITE" id="PS50893"/>
    </source>
</evidence>
<dbReference type="Pfam" id="PF06422">
    <property type="entry name" value="PDR_CDR"/>
    <property type="match status" value="1"/>
</dbReference>
<dbReference type="Pfam" id="PF00005">
    <property type="entry name" value="ABC_tran"/>
    <property type="match status" value="2"/>
</dbReference>
<dbReference type="InterPro" id="IPR017871">
    <property type="entry name" value="ABC_transporter-like_CS"/>
</dbReference>
<dbReference type="CDD" id="cd03233">
    <property type="entry name" value="ABCG_PDR_domain1"/>
    <property type="match status" value="1"/>
</dbReference>
<dbReference type="InterPro" id="IPR034003">
    <property type="entry name" value="ABCG_PDR_2"/>
</dbReference>
<proteinExistence type="inferred from homology"/>
<dbReference type="CDD" id="cd03232">
    <property type="entry name" value="ABCG_PDR_domain2"/>
    <property type="match status" value="1"/>
</dbReference>
<dbReference type="PROSITE" id="PS00211">
    <property type="entry name" value="ABC_TRANSPORTER_1"/>
    <property type="match status" value="1"/>
</dbReference>
<evidence type="ECO:0000313" key="12">
    <source>
        <dbReference type="EMBL" id="ODQ61844.1"/>
    </source>
</evidence>
<name>A0A1E3P9F0_WICAA</name>
<keyword evidence="9 10" id="KW-0472">Membrane</keyword>
<feature type="domain" description="ABC transporter" evidence="11">
    <location>
        <begin position="114"/>
        <end position="362"/>
    </location>
</feature>
<feature type="transmembrane region" description="Helical" evidence="10">
    <location>
        <begin position="613"/>
        <end position="633"/>
    </location>
</feature>
<dbReference type="PROSITE" id="PS50893">
    <property type="entry name" value="ABC_TRANSPORTER_2"/>
    <property type="match status" value="2"/>
</dbReference>
<dbReference type="STRING" id="683960.A0A1E3P9F0"/>
<dbReference type="Gene3D" id="3.40.50.300">
    <property type="entry name" value="P-loop containing nucleotide triphosphate hydrolases"/>
    <property type="match status" value="2"/>
</dbReference>
<dbReference type="GeneID" id="30200148"/>
<evidence type="ECO:0000256" key="1">
    <source>
        <dbReference type="ARBA" id="ARBA00004141"/>
    </source>
</evidence>
<keyword evidence="4 10" id="KW-0812">Transmembrane</keyword>
<evidence type="ECO:0000256" key="7">
    <source>
        <dbReference type="ARBA" id="ARBA00022840"/>
    </source>
</evidence>
<dbReference type="Pfam" id="PF19055">
    <property type="entry name" value="ABC2_membrane_7"/>
    <property type="match status" value="1"/>
</dbReference>
<dbReference type="InterPro" id="IPR003439">
    <property type="entry name" value="ABC_transporter-like_ATP-bd"/>
</dbReference>
<gene>
    <name evidence="12" type="ORF">WICANDRAFT_59920</name>
</gene>
<feature type="transmembrane region" description="Helical" evidence="10">
    <location>
        <begin position="507"/>
        <end position="527"/>
    </location>
</feature>
<reference evidence="12 13" key="1">
    <citation type="journal article" date="2016" name="Proc. Natl. Acad. Sci. U.S.A.">
        <title>Comparative genomics of biotechnologically important yeasts.</title>
        <authorList>
            <person name="Riley R."/>
            <person name="Haridas S."/>
            <person name="Wolfe K.H."/>
            <person name="Lopes M.R."/>
            <person name="Hittinger C.T."/>
            <person name="Goeker M."/>
            <person name="Salamov A.A."/>
            <person name="Wisecaver J.H."/>
            <person name="Long T.M."/>
            <person name="Calvey C.H."/>
            <person name="Aerts A.L."/>
            <person name="Barry K.W."/>
            <person name="Choi C."/>
            <person name="Clum A."/>
            <person name="Coughlan A.Y."/>
            <person name="Deshpande S."/>
            <person name="Douglass A.P."/>
            <person name="Hanson S.J."/>
            <person name="Klenk H.-P."/>
            <person name="LaButti K.M."/>
            <person name="Lapidus A."/>
            <person name="Lindquist E.A."/>
            <person name="Lipzen A.M."/>
            <person name="Meier-Kolthoff J.P."/>
            <person name="Ohm R.A."/>
            <person name="Otillar R.P."/>
            <person name="Pangilinan J.L."/>
            <person name="Peng Y."/>
            <person name="Rokas A."/>
            <person name="Rosa C.A."/>
            <person name="Scheuner C."/>
            <person name="Sibirny A.A."/>
            <person name="Slot J.C."/>
            <person name="Stielow J.B."/>
            <person name="Sun H."/>
            <person name="Kurtzman C.P."/>
            <person name="Blackwell M."/>
            <person name="Grigoriev I.V."/>
            <person name="Jeffries T.W."/>
        </authorList>
    </citation>
    <scope>NUCLEOTIDE SEQUENCE [LARGE SCALE GENOMIC DNA]</scope>
    <source>
        <strain evidence="13">ATCC 58044 / CBS 1984 / NCYC 433 / NRRL Y-366-8</strain>
    </source>
</reference>
<feature type="transmembrane region" description="Helical" evidence="10">
    <location>
        <begin position="1284"/>
        <end position="1305"/>
    </location>
</feature>
<evidence type="ECO:0000256" key="9">
    <source>
        <dbReference type="ARBA" id="ARBA00023136"/>
    </source>
</evidence>
<dbReference type="InterPro" id="IPR034001">
    <property type="entry name" value="ABCG_PDR_1"/>
</dbReference>
<dbReference type="InterPro" id="IPR013525">
    <property type="entry name" value="ABC2_TM"/>
</dbReference>
<evidence type="ECO:0000256" key="2">
    <source>
        <dbReference type="ARBA" id="ARBA00006012"/>
    </source>
</evidence>
<keyword evidence="5" id="KW-0677">Repeat</keyword>
<keyword evidence="6" id="KW-0547">Nucleotide-binding</keyword>